<dbReference type="InterPro" id="IPR039306">
    <property type="entry name" value="MYOB"/>
</dbReference>
<evidence type="ECO:0000256" key="6">
    <source>
        <dbReference type="SAM" id="Phobius"/>
    </source>
</evidence>
<proteinExistence type="predicted"/>
<dbReference type="PROSITE" id="PS51775">
    <property type="entry name" value="GTD_BINDING"/>
    <property type="match status" value="1"/>
</dbReference>
<evidence type="ECO:0000313" key="9">
    <source>
        <dbReference type="Proteomes" id="UP000327013"/>
    </source>
</evidence>
<keyword evidence="3 6" id="KW-1133">Transmembrane helix</keyword>
<keyword evidence="4 6" id="KW-0472">Membrane</keyword>
<feature type="transmembrane region" description="Helical" evidence="6">
    <location>
        <begin position="21"/>
        <end position="45"/>
    </location>
</feature>
<evidence type="ECO:0000256" key="1">
    <source>
        <dbReference type="ARBA" id="ARBA00004167"/>
    </source>
</evidence>
<dbReference type="EMBL" id="CM017322">
    <property type="protein sequence ID" value="KAE8009992.1"/>
    <property type="molecule type" value="Genomic_DNA"/>
</dbReference>
<dbReference type="GO" id="GO:0080115">
    <property type="term" value="F:myosin XI tail binding"/>
    <property type="evidence" value="ECO:0007669"/>
    <property type="project" value="UniProtKB-ARBA"/>
</dbReference>
<accession>A0A5N6QVM6</accession>
<evidence type="ECO:0000256" key="3">
    <source>
        <dbReference type="ARBA" id="ARBA00022989"/>
    </source>
</evidence>
<evidence type="ECO:0000256" key="2">
    <source>
        <dbReference type="ARBA" id="ARBA00022692"/>
    </source>
</evidence>
<comment type="subcellular location">
    <subcellularLocation>
        <location evidence="1">Membrane</location>
        <topology evidence="1">Single-pass membrane protein</topology>
    </subcellularLocation>
</comment>
<name>A0A5N6QVM6_9ROSI</name>
<keyword evidence="9" id="KW-1185">Reference proteome</keyword>
<evidence type="ECO:0000259" key="7">
    <source>
        <dbReference type="PROSITE" id="PS51775"/>
    </source>
</evidence>
<feature type="domain" description="GTD-binding" evidence="7">
    <location>
        <begin position="698"/>
        <end position="796"/>
    </location>
</feature>
<keyword evidence="2 6" id="KW-0812">Transmembrane</keyword>
<dbReference type="OrthoDB" id="1047602at2759"/>
<evidence type="ECO:0000256" key="4">
    <source>
        <dbReference type="ARBA" id="ARBA00023136"/>
    </source>
</evidence>
<gene>
    <name evidence="8" type="ORF">FH972_006392</name>
</gene>
<dbReference type="AlphaFoldDB" id="A0A5N6QVM6"/>
<evidence type="ECO:0000256" key="5">
    <source>
        <dbReference type="SAM" id="Coils"/>
    </source>
</evidence>
<dbReference type="Pfam" id="PF04576">
    <property type="entry name" value="Zein-binding"/>
    <property type="match status" value="1"/>
</dbReference>
<organism evidence="8 9">
    <name type="scientific">Carpinus fangiana</name>
    <dbReference type="NCBI Taxonomy" id="176857"/>
    <lineage>
        <taxon>Eukaryota</taxon>
        <taxon>Viridiplantae</taxon>
        <taxon>Streptophyta</taxon>
        <taxon>Embryophyta</taxon>
        <taxon>Tracheophyta</taxon>
        <taxon>Spermatophyta</taxon>
        <taxon>Magnoliopsida</taxon>
        <taxon>eudicotyledons</taxon>
        <taxon>Gunneridae</taxon>
        <taxon>Pentapetalae</taxon>
        <taxon>rosids</taxon>
        <taxon>fabids</taxon>
        <taxon>Fagales</taxon>
        <taxon>Betulaceae</taxon>
        <taxon>Carpinus</taxon>
    </lineage>
</organism>
<feature type="coiled-coil region" evidence="5">
    <location>
        <begin position="986"/>
        <end position="1013"/>
    </location>
</feature>
<sequence>MAALRTSSAKPQRTYWGFTTALASAVLEWLLILFLFVNAIFSFLLTKFARWCKLQTPCLLCSRLDHLFGSEKLGYYWELICGNHKLEISSLVLCHAHNKLVDVHGMCETCFFSFATINKSNAETYRLLVGKLGEDTLGGFDQDPLLEGQQIGSSSTRHCSCCSEPWVLRSSTQKSTQTKSVGCEAAELDVPLSGEVELNQDEWKMRSEKPPLSVRAPNLRNSGLETLSHVGYTELKVTSDTESEVLYSDDDDASALLRATDVSMDDLVDQDVQLKPQIITLADDSATEKLIIPDSVPESFESFSSVSQVQLDSIEVHGSKSVASTAAVKNGLGELNWQQADSKASSPAPTEADSKVYSTAPTDLISLDYVTPSSNTMETTIEVSNESLDLTRTGDGGQTSVTECGKINDARTTPIMSSEIGLETNPVSSDSAQLLPNLLDLGDAYKMAVGSRGRQSSGVLVEQWVGKDNSRVVEDLKLLLSQLSATRGIEQSMNDKSPRVSVNGDGSKTSVAECGKINDATTTPIMSSEIGLETKPVSSDTAQLLPNLLDFGDAYKIAVGSKGRQSSGVLAEQWVGKDNSRASEDVKLLLSQLSATRGIEQSMTDKSPRVSVNGDELKTADASNSIGMQMLQKRISLERNESGLLMDGSAVQKINSLERNESGLSLDGSTLQKRISLERNESGLSLDGSIVSEIEGESMVDRLKRQIEHDRKHTSALYKELEEERNASTVAVNQAMAMITKLQEEKATLHMEALQCLRLMEEQSEYDMEALQKANDLLAEREKDIQDLEDELGFYRDKFPNESISDNVVEETCDMKARDIGMDRCESVCVEDSASVLRDSVTEKLNICDKVEGTGMPLEDKDTGTVKNVLSEFEDDRLYILQCLKKLEKKLHSFSNNGEYLANGEYYINGGGDGKSEFKESTLKGGTQENGAVEEADLSMQNDISVSRMNLHAQASFEKSQPIRKENMKFDSNGQGSPVLHRGSDLASLGNEVSDLNGRLEALEADRTFLEHAINSVRNGEEGLQFVREIASHLQELRRIGIRRIDPTIA</sequence>
<evidence type="ECO:0000313" key="8">
    <source>
        <dbReference type="EMBL" id="KAE8009992.1"/>
    </source>
</evidence>
<dbReference type="PANTHER" id="PTHR31448:SF32">
    <property type="entry name" value="MYOSIN-BINDING PROTEIN 1"/>
    <property type="match status" value="1"/>
</dbReference>
<feature type="coiled-coil region" evidence="5">
    <location>
        <begin position="704"/>
        <end position="798"/>
    </location>
</feature>
<keyword evidence="5" id="KW-0175">Coiled coil</keyword>
<dbReference type="PANTHER" id="PTHR31448">
    <property type="entry name" value="MYOSIN-BINDING PROTEIN 2"/>
    <property type="match status" value="1"/>
</dbReference>
<dbReference type="GO" id="GO:0016020">
    <property type="term" value="C:membrane"/>
    <property type="evidence" value="ECO:0007669"/>
    <property type="project" value="UniProtKB-SubCell"/>
</dbReference>
<dbReference type="Proteomes" id="UP000327013">
    <property type="component" value="Chromosome 2"/>
</dbReference>
<reference evidence="8 9" key="1">
    <citation type="submission" date="2019-06" db="EMBL/GenBank/DDBJ databases">
        <title>A chromosomal-level reference genome of Carpinus fangiana (Coryloideae, Betulaceae).</title>
        <authorList>
            <person name="Yang X."/>
            <person name="Wang Z."/>
            <person name="Zhang L."/>
            <person name="Hao G."/>
            <person name="Liu J."/>
            <person name="Yang Y."/>
        </authorList>
    </citation>
    <scope>NUCLEOTIDE SEQUENCE [LARGE SCALE GENOMIC DNA]</scope>
    <source>
        <strain evidence="8">Cfa_2016G</strain>
        <tissue evidence="8">Leaf</tissue>
    </source>
</reference>
<dbReference type="InterPro" id="IPR007656">
    <property type="entry name" value="GTD-bd"/>
</dbReference>
<protein>
    <recommendedName>
        <fullName evidence="7">GTD-binding domain-containing protein</fullName>
    </recommendedName>
</protein>